<dbReference type="Proteomes" id="UP001152300">
    <property type="component" value="Unassembled WGS sequence"/>
</dbReference>
<evidence type="ECO:0000313" key="1">
    <source>
        <dbReference type="EMBL" id="KAJ8068762.1"/>
    </source>
</evidence>
<accession>A0A9X0DP31</accession>
<protein>
    <submittedName>
        <fullName evidence="1">Uncharacterized protein</fullName>
    </submittedName>
</protein>
<dbReference type="InterPro" id="IPR054208">
    <property type="entry name" value="DUF6914"/>
</dbReference>
<comment type="caution">
    <text evidence="1">The sequence shown here is derived from an EMBL/GenBank/DDBJ whole genome shotgun (WGS) entry which is preliminary data.</text>
</comment>
<gene>
    <name evidence="1" type="ORF">OCU04_002458</name>
</gene>
<keyword evidence="2" id="KW-1185">Reference proteome</keyword>
<dbReference type="Pfam" id="PF21858">
    <property type="entry name" value="DUF6914"/>
    <property type="match status" value="1"/>
</dbReference>
<dbReference type="OrthoDB" id="5979581at2759"/>
<sequence length="228" mass="26215">MTNSLASSRSALNLYVCVYESQNRNTDSYDYAIIAGNADNYDSMVQYNMHSFRVEGPTTKSGELPLKYYNTISQSPPQDILSLILIAKIKDQPLFENTINGFSLEVSTMAEEFEDEYDSYELEDDDDFYCEEYYSGEFGGRFFFLRWAFQILAWVNRGAELLEFANGGGWRVDEVVWAGTQFTDMVVEKEMIGEMGGRIPVYDMAHFPDFARAFELFGDFDEDWSSEV</sequence>
<organism evidence="1 2">
    <name type="scientific">Sclerotinia nivalis</name>
    <dbReference type="NCBI Taxonomy" id="352851"/>
    <lineage>
        <taxon>Eukaryota</taxon>
        <taxon>Fungi</taxon>
        <taxon>Dikarya</taxon>
        <taxon>Ascomycota</taxon>
        <taxon>Pezizomycotina</taxon>
        <taxon>Leotiomycetes</taxon>
        <taxon>Helotiales</taxon>
        <taxon>Sclerotiniaceae</taxon>
        <taxon>Sclerotinia</taxon>
    </lineage>
</organism>
<dbReference type="AlphaFoldDB" id="A0A9X0DP31"/>
<evidence type="ECO:0000313" key="2">
    <source>
        <dbReference type="Proteomes" id="UP001152300"/>
    </source>
</evidence>
<reference evidence="1" key="1">
    <citation type="submission" date="2022-11" db="EMBL/GenBank/DDBJ databases">
        <title>Genome Resource of Sclerotinia nivalis Strain SnTB1, a Plant Pathogen Isolated from American Ginseng.</title>
        <authorList>
            <person name="Fan S."/>
        </authorList>
    </citation>
    <scope>NUCLEOTIDE SEQUENCE</scope>
    <source>
        <strain evidence="1">SnTB1</strain>
    </source>
</reference>
<dbReference type="EMBL" id="JAPEIS010000002">
    <property type="protein sequence ID" value="KAJ8068762.1"/>
    <property type="molecule type" value="Genomic_DNA"/>
</dbReference>
<name>A0A9X0DP31_9HELO</name>
<proteinExistence type="predicted"/>